<dbReference type="EMBL" id="AVCH01000001">
    <property type="protein sequence ID" value="KFN52249.1"/>
    <property type="molecule type" value="Genomic_DNA"/>
</dbReference>
<accession>A0A091BN53</accession>
<keyword evidence="2" id="KW-0238">DNA-binding</keyword>
<dbReference type="OrthoDB" id="5295226at2"/>
<dbReference type="InterPro" id="IPR018062">
    <property type="entry name" value="HTH_AraC-typ_CS"/>
</dbReference>
<evidence type="ECO:0000256" key="1">
    <source>
        <dbReference type="ARBA" id="ARBA00023015"/>
    </source>
</evidence>
<evidence type="ECO:0000313" key="6">
    <source>
        <dbReference type="Proteomes" id="UP000029392"/>
    </source>
</evidence>
<comment type="caution">
    <text evidence="5">The sequence shown here is derived from an EMBL/GenBank/DDBJ whole genome shotgun (WGS) entry which is preliminary data.</text>
</comment>
<dbReference type="GO" id="GO:0003700">
    <property type="term" value="F:DNA-binding transcription factor activity"/>
    <property type="evidence" value="ECO:0007669"/>
    <property type="project" value="InterPro"/>
</dbReference>
<dbReference type="InterPro" id="IPR018060">
    <property type="entry name" value="HTH_AraC"/>
</dbReference>
<name>A0A091BN53_9GAMM</name>
<dbReference type="AlphaFoldDB" id="A0A091BN53"/>
<feature type="domain" description="HTH araC/xylS-type" evidence="4">
    <location>
        <begin position="154"/>
        <end position="254"/>
    </location>
</feature>
<evidence type="ECO:0000259" key="4">
    <source>
        <dbReference type="PROSITE" id="PS01124"/>
    </source>
</evidence>
<dbReference type="Gene3D" id="1.10.10.60">
    <property type="entry name" value="Homeodomain-like"/>
    <property type="match status" value="1"/>
</dbReference>
<protein>
    <recommendedName>
        <fullName evidence="4">HTH araC/xylS-type domain-containing protein</fullName>
    </recommendedName>
</protein>
<proteinExistence type="predicted"/>
<dbReference type="PROSITE" id="PS00041">
    <property type="entry name" value="HTH_ARAC_FAMILY_1"/>
    <property type="match status" value="1"/>
</dbReference>
<dbReference type="Proteomes" id="UP000029392">
    <property type="component" value="Unassembled WGS sequence"/>
</dbReference>
<dbReference type="PROSITE" id="PS01124">
    <property type="entry name" value="HTH_ARAC_FAMILY_2"/>
    <property type="match status" value="1"/>
</dbReference>
<dbReference type="PATRIC" id="fig|1384054.3.peg.59"/>
<dbReference type="STRING" id="1384054.N790_00335"/>
<dbReference type="InterPro" id="IPR050204">
    <property type="entry name" value="AraC_XylS_family_regulators"/>
</dbReference>
<dbReference type="Pfam" id="PF12833">
    <property type="entry name" value="HTH_18"/>
    <property type="match status" value="1"/>
</dbReference>
<sequence length="259" mass="27890">MSADLIPLDRRRPRTPWRGGALMGAGWATFAGAVGDNREHAHHALQLVVGETTDVAVWIRGRGEVQAPAVLLDADVVHRVHPGPAYLLYLDRESHAGRLLSPTCVAGARGLTSAERHAVLDAWPRPSRLELGPILAALGQGLPASPPVAAPSDDRVQRVLDSLVTRTTWEGTLTSLAAEAAISPSRFRHRVRELIGMPLLPYLRWLRLRQALTVAATGESLTRAAQDAGFADAAHLTRTMQRHFGVAPSDVIQALRQGG</sequence>
<evidence type="ECO:0000313" key="5">
    <source>
        <dbReference type="EMBL" id="KFN52249.1"/>
    </source>
</evidence>
<reference evidence="5 6" key="1">
    <citation type="submission" date="2013-09" db="EMBL/GenBank/DDBJ databases">
        <title>Genome sequencing of Arenimonas malthae.</title>
        <authorList>
            <person name="Chen F."/>
            <person name="Wang G."/>
        </authorList>
    </citation>
    <scope>NUCLEOTIDE SEQUENCE [LARGE SCALE GENOMIC DNA]</scope>
    <source>
        <strain evidence="5 6">CC-JY-1</strain>
    </source>
</reference>
<dbReference type="RefSeq" id="WP_052385538.1">
    <property type="nucleotide sequence ID" value="NZ_AVCH01000001.1"/>
</dbReference>
<evidence type="ECO:0000256" key="2">
    <source>
        <dbReference type="ARBA" id="ARBA00023125"/>
    </source>
</evidence>
<evidence type="ECO:0000256" key="3">
    <source>
        <dbReference type="ARBA" id="ARBA00023163"/>
    </source>
</evidence>
<organism evidence="5 6">
    <name type="scientific">Arenimonas malthae CC-JY-1</name>
    <dbReference type="NCBI Taxonomy" id="1384054"/>
    <lineage>
        <taxon>Bacteria</taxon>
        <taxon>Pseudomonadati</taxon>
        <taxon>Pseudomonadota</taxon>
        <taxon>Gammaproteobacteria</taxon>
        <taxon>Lysobacterales</taxon>
        <taxon>Lysobacteraceae</taxon>
        <taxon>Arenimonas</taxon>
    </lineage>
</organism>
<gene>
    <name evidence="5" type="ORF">N790_00335</name>
</gene>
<dbReference type="eggNOG" id="COG2207">
    <property type="taxonomic scope" value="Bacteria"/>
</dbReference>
<keyword evidence="6" id="KW-1185">Reference proteome</keyword>
<dbReference type="SMART" id="SM00342">
    <property type="entry name" value="HTH_ARAC"/>
    <property type="match status" value="1"/>
</dbReference>
<dbReference type="PANTHER" id="PTHR46796">
    <property type="entry name" value="HTH-TYPE TRANSCRIPTIONAL ACTIVATOR RHAS-RELATED"/>
    <property type="match status" value="1"/>
</dbReference>
<keyword evidence="3" id="KW-0804">Transcription</keyword>
<dbReference type="GO" id="GO:0043565">
    <property type="term" value="F:sequence-specific DNA binding"/>
    <property type="evidence" value="ECO:0007669"/>
    <property type="project" value="InterPro"/>
</dbReference>
<keyword evidence="1" id="KW-0805">Transcription regulation</keyword>